<reference evidence="2" key="1">
    <citation type="submission" date="2014-09" db="EMBL/GenBank/DDBJ databases">
        <authorList>
            <person name="Magalhaes I.L.F."/>
            <person name="Oliveira U."/>
            <person name="Santos F.R."/>
            <person name="Vidigal T.H.D.A."/>
            <person name="Brescovit A.D."/>
            <person name="Santos A.J."/>
        </authorList>
    </citation>
    <scope>NUCLEOTIDE SEQUENCE</scope>
    <source>
        <tissue evidence="2">Shoot tissue taken approximately 20 cm above the soil surface</tissue>
    </source>
</reference>
<reference evidence="2" key="2">
    <citation type="journal article" date="2015" name="Data Brief">
        <title>Shoot transcriptome of the giant reed, Arundo donax.</title>
        <authorList>
            <person name="Barrero R.A."/>
            <person name="Guerrero F.D."/>
            <person name="Moolhuijzen P."/>
            <person name="Goolsby J.A."/>
            <person name="Tidwell J."/>
            <person name="Bellgard S.E."/>
            <person name="Bellgard M.I."/>
        </authorList>
    </citation>
    <scope>NUCLEOTIDE SEQUENCE</scope>
    <source>
        <tissue evidence="2">Shoot tissue taken approximately 20 cm above the soil surface</tissue>
    </source>
</reference>
<feature type="region of interest" description="Disordered" evidence="1">
    <location>
        <begin position="1"/>
        <end position="50"/>
    </location>
</feature>
<protein>
    <submittedName>
        <fullName evidence="2">MOCS3-2</fullName>
    </submittedName>
</protein>
<accession>A0A0A9HHX9</accession>
<sequence>MPKQPTPQAARYNATGEPKPPAPTTKIDDCDSFLWPSTPKSGSRRWRLYR</sequence>
<evidence type="ECO:0000313" key="2">
    <source>
        <dbReference type="EMBL" id="JAE36362.1"/>
    </source>
</evidence>
<evidence type="ECO:0000256" key="1">
    <source>
        <dbReference type="SAM" id="MobiDB-lite"/>
    </source>
</evidence>
<dbReference type="EMBL" id="GBRH01161534">
    <property type="protein sequence ID" value="JAE36362.1"/>
    <property type="molecule type" value="Transcribed_RNA"/>
</dbReference>
<dbReference type="AlphaFoldDB" id="A0A0A9HHX9"/>
<proteinExistence type="predicted"/>
<organism evidence="2">
    <name type="scientific">Arundo donax</name>
    <name type="common">Giant reed</name>
    <name type="synonym">Donax arundinaceus</name>
    <dbReference type="NCBI Taxonomy" id="35708"/>
    <lineage>
        <taxon>Eukaryota</taxon>
        <taxon>Viridiplantae</taxon>
        <taxon>Streptophyta</taxon>
        <taxon>Embryophyta</taxon>
        <taxon>Tracheophyta</taxon>
        <taxon>Spermatophyta</taxon>
        <taxon>Magnoliopsida</taxon>
        <taxon>Liliopsida</taxon>
        <taxon>Poales</taxon>
        <taxon>Poaceae</taxon>
        <taxon>PACMAD clade</taxon>
        <taxon>Arundinoideae</taxon>
        <taxon>Arundineae</taxon>
        <taxon>Arundo</taxon>
    </lineage>
</organism>
<name>A0A0A9HHX9_ARUDO</name>